<gene>
    <name evidence="2" type="ORF">OR37_01242</name>
</gene>
<dbReference type="Proteomes" id="UP000013063">
    <property type="component" value="Unassembled WGS sequence"/>
</dbReference>
<organism evidence="2 3">
    <name type="scientific">Caulobacter vibrioides OR37</name>
    <dbReference type="NCBI Taxonomy" id="1292034"/>
    <lineage>
        <taxon>Bacteria</taxon>
        <taxon>Pseudomonadati</taxon>
        <taxon>Pseudomonadota</taxon>
        <taxon>Alphaproteobacteria</taxon>
        <taxon>Caulobacterales</taxon>
        <taxon>Caulobacteraceae</taxon>
        <taxon>Caulobacter</taxon>
    </lineage>
</organism>
<dbReference type="STRING" id="1292034.OR37_01242"/>
<proteinExistence type="predicted"/>
<reference evidence="2 3" key="1">
    <citation type="journal article" date="2013" name="Genome Announc.">
        <title>Draft Genome Sequence for Caulobacter sp. Strain OR37, a Bacterium Tolerant to Heavy Metals.</title>
        <authorList>
            <person name="Utturkar S.M."/>
            <person name="Bollmann A."/>
            <person name="Brzoska R.M."/>
            <person name="Klingeman D.M."/>
            <person name="Epstein S.E."/>
            <person name="Palumbo A.V."/>
            <person name="Brown S.D."/>
        </authorList>
    </citation>
    <scope>NUCLEOTIDE SEQUENCE [LARGE SCALE GENOMIC DNA]</scope>
    <source>
        <strain evidence="2 3">OR37</strain>
    </source>
</reference>
<feature type="signal peptide" evidence="1">
    <location>
        <begin position="1"/>
        <end position="20"/>
    </location>
</feature>
<accession>R0EB35</accession>
<evidence type="ECO:0000313" key="2">
    <source>
        <dbReference type="EMBL" id="ENZ82668.1"/>
    </source>
</evidence>
<name>R0EB35_CAUVI</name>
<dbReference type="OrthoDB" id="7188839at2"/>
<dbReference type="PATRIC" id="fig|1292034.3.peg.1232"/>
<sequence length="126" mass="13263" precursor="true">MIVLPLIGLLAGPAAAPAQADARAAVVCVRAAPGPRPLNFSGELVGKRPQPGAFKLPLTPPGKDVCNTLLRSKIAEWKLEVTTSGFTACELPPPEFGSRLYYRAKAAASGLKCEPIGKYPIGNWKP</sequence>
<keyword evidence="1" id="KW-0732">Signal</keyword>
<feature type="chain" id="PRO_5004340431" evidence="1">
    <location>
        <begin position="21"/>
        <end position="126"/>
    </location>
</feature>
<dbReference type="AlphaFoldDB" id="R0EB35"/>
<dbReference type="EMBL" id="APMP01000005">
    <property type="protein sequence ID" value="ENZ82668.1"/>
    <property type="molecule type" value="Genomic_DNA"/>
</dbReference>
<dbReference type="RefSeq" id="WP_004617092.1">
    <property type="nucleotide sequence ID" value="NZ_APMP01000005.1"/>
</dbReference>
<evidence type="ECO:0000256" key="1">
    <source>
        <dbReference type="SAM" id="SignalP"/>
    </source>
</evidence>
<evidence type="ECO:0000313" key="3">
    <source>
        <dbReference type="Proteomes" id="UP000013063"/>
    </source>
</evidence>
<comment type="caution">
    <text evidence="2">The sequence shown here is derived from an EMBL/GenBank/DDBJ whole genome shotgun (WGS) entry which is preliminary data.</text>
</comment>
<keyword evidence="3" id="KW-1185">Reference proteome</keyword>
<protein>
    <submittedName>
        <fullName evidence="2">Uncharacterized protein</fullName>
    </submittedName>
</protein>